<dbReference type="InterPro" id="IPR012784">
    <property type="entry name" value="DksA_RNA_pol-bd"/>
</dbReference>
<evidence type="ECO:0000256" key="5">
    <source>
        <dbReference type="SAM" id="MobiDB-lite"/>
    </source>
</evidence>
<dbReference type="SUPFAM" id="SSF57716">
    <property type="entry name" value="Glucocorticoid receptor-like (DNA-binding domain)"/>
    <property type="match status" value="1"/>
</dbReference>
<keyword evidence="2" id="KW-0479">Metal-binding</keyword>
<dbReference type="PROSITE" id="PS51128">
    <property type="entry name" value="ZF_DKSA_2"/>
    <property type="match status" value="1"/>
</dbReference>
<dbReference type="AlphaFoldDB" id="A0A3B0VEN8"/>
<dbReference type="InterPro" id="IPR037187">
    <property type="entry name" value="DnaK_N"/>
</dbReference>
<evidence type="ECO:0000313" key="8">
    <source>
        <dbReference type="EMBL" id="VAW37412.1"/>
    </source>
</evidence>
<dbReference type="PANTHER" id="PTHR33823">
    <property type="entry name" value="RNA POLYMERASE-BINDING TRANSCRIPTION FACTOR DKSA-RELATED"/>
    <property type="match status" value="1"/>
</dbReference>
<evidence type="ECO:0000256" key="4">
    <source>
        <dbReference type="ARBA" id="ARBA00022833"/>
    </source>
</evidence>
<dbReference type="EMBL" id="UOEX01000210">
    <property type="protein sequence ID" value="VAW37412.1"/>
    <property type="molecule type" value="Genomic_DNA"/>
</dbReference>
<name>A0A3B0VEN8_9ZZZZ</name>
<keyword evidence="4" id="KW-0862">Zinc</keyword>
<sequence>MDKKQLKYFRKKLGMMHEDLLSEADKTLAEMTGQNDKYPDPTDRASAESDRSFELRIRDRERKLLTKIKSAIERIDNDVYGICDKCGDDISLERLEARPVTTLCIDCKTEQENFEKVHAG</sequence>
<dbReference type="InterPro" id="IPR020458">
    <property type="entry name" value="Znf_DskA_TraR_CS"/>
</dbReference>
<protein>
    <submittedName>
        <fullName evidence="8">RNA polymerase-binding transcription factor DksA</fullName>
    </submittedName>
</protein>
<proteinExistence type="inferred from homology"/>
<gene>
    <name evidence="8" type="ORF">MNBD_DELTA03-175</name>
</gene>
<evidence type="ECO:0000259" key="6">
    <source>
        <dbReference type="Pfam" id="PF01258"/>
    </source>
</evidence>
<evidence type="ECO:0000256" key="3">
    <source>
        <dbReference type="ARBA" id="ARBA00022771"/>
    </source>
</evidence>
<feature type="domain" description="DnaK suppressor protein DksA N-terminal" evidence="7">
    <location>
        <begin position="5"/>
        <end position="75"/>
    </location>
</feature>
<feature type="domain" description="Zinc finger DksA/TraR C4-type" evidence="6">
    <location>
        <begin position="80"/>
        <end position="112"/>
    </location>
</feature>
<dbReference type="Gene3D" id="1.20.120.910">
    <property type="entry name" value="DksA, coiled-coil domain"/>
    <property type="match status" value="1"/>
</dbReference>
<reference evidence="8" key="1">
    <citation type="submission" date="2018-06" db="EMBL/GenBank/DDBJ databases">
        <authorList>
            <person name="Zhirakovskaya E."/>
        </authorList>
    </citation>
    <scope>NUCLEOTIDE SEQUENCE</scope>
</reference>
<keyword evidence="3" id="KW-0863">Zinc-finger</keyword>
<keyword evidence="1" id="KW-0963">Cytoplasm</keyword>
<organism evidence="8">
    <name type="scientific">hydrothermal vent metagenome</name>
    <dbReference type="NCBI Taxonomy" id="652676"/>
    <lineage>
        <taxon>unclassified sequences</taxon>
        <taxon>metagenomes</taxon>
        <taxon>ecological metagenomes</taxon>
    </lineage>
</organism>
<evidence type="ECO:0000256" key="2">
    <source>
        <dbReference type="ARBA" id="ARBA00022723"/>
    </source>
</evidence>
<feature type="compositionally biased region" description="Basic and acidic residues" evidence="5">
    <location>
        <begin position="37"/>
        <end position="51"/>
    </location>
</feature>
<dbReference type="NCBIfam" id="TIGR02420">
    <property type="entry name" value="dksA"/>
    <property type="match status" value="1"/>
</dbReference>
<dbReference type="GO" id="GO:0008270">
    <property type="term" value="F:zinc ion binding"/>
    <property type="evidence" value="ECO:0007669"/>
    <property type="project" value="UniProtKB-KW"/>
</dbReference>
<evidence type="ECO:0000259" key="7">
    <source>
        <dbReference type="Pfam" id="PF21157"/>
    </source>
</evidence>
<dbReference type="SUPFAM" id="SSF109635">
    <property type="entry name" value="DnaK suppressor protein DksA, alpha-hairpin domain"/>
    <property type="match status" value="1"/>
</dbReference>
<dbReference type="Pfam" id="PF01258">
    <property type="entry name" value="zf-dskA_traR"/>
    <property type="match status" value="1"/>
</dbReference>
<dbReference type="PROSITE" id="PS01102">
    <property type="entry name" value="ZF_DKSA_1"/>
    <property type="match status" value="1"/>
</dbReference>
<accession>A0A3B0VEN8</accession>
<dbReference type="HAMAP" id="MF_00926">
    <property type="entry name" value="DksA"/>
    <property type="match status" value="1"/>
</dbReference>
<dbReference type="InterPro" id="IPR048489">
    <property type="entry name" value="DksA_N"/>
</dbReference>
<dbReference type="Pfam" id="PF21157">
    <property type="entry name" value="DksA_N"/>
    <property type="match status" value="1"/>
</dbReference>
<evidence type="ECO:0000256" key="1">
    <source>
        <dbReference type="ARBA" id="ARBA00022490"/>
    </source>
</evidence>
<dbReference type="PANTHER" id="PTHR33823:SF2">
    <property type="entry name" value="RNA POLYMERASE-BINDING TRANSCRIPTION FACTOR DKSA"/>
    <property type="match status" value="1"/>
</dbReference>
<feature type="region of interest" description="Disordered" evidence="5">
    <location>
        <begin position="25"/>
        <end position="51"/>
    </location>
</feature>
<dbReference type="InterPro" id="IPR000962">
    <property type="entry name" value="Znf_DskA_TraR"/>
</dbReference>